<dbReference type="PROSITE" id="PS00369">
    <property type="entry name" value="PTS_HPR_HIS"/>
    <property type="match status" value="1"/>
</dbReference>
<comment type="subunit">
    <text evidence="7">Homodimer. The dihydroxyacetone kinase complex is composed of a homodimer of DhaM, a homodimer of DhaK and the subunit DhaL.</text>
</comment>
<evidence type="ECO:0000256" key="3">
    <source>
        <dbReference type="ARBA" id="ARBA00003681"/>
    </source>
</evidence>
<dbReference type="Gene3D" id="3.30.1340.10">
    <property type="entry name" value="HPr-like"/>
    <property type="match status" value="1"/>
</dbReference>
<keyword evidence="6 11" id="KW-0808">Transferase</keyword>
<evidence type="ECO:0000256" key="1">
    <source>
        <dbReference type="ARBA" id="ARBA00001113"/>
    </source>
</evidence>
<dbReference type="RefSeq" id="WP_315993160.1">
    <property type="nucleotide sequence ID" value="NZ_JAWDIS010000001.1"/>
</dbReference>
<comment type="caution">
    <text evidence="11">The sequence shown here is derived from an EMBL/GenBank/DDBJ whole genome shotgun (WGS) entry which is preliminary data.</text>
</comment>
<feature type="region of interest" description="Disordered" evidence="8">
    <location>
        <begin position="124"/>
        <end position="161"/>
    </location>
</feature>
<evidence type="ECO:0000256" key="7">
    <source>
        <dbReference type="ARBA" id="ARBA00046577"/>
    </source>
</evidence>
<evidence type="ECO:0000259" key="9">
    <source>
        <dbReference type="PROSITE" id="PS51096"/>
    </source>
</evidence>
<dbReference type="GO" id="GO:0047324">
    <property type="term" value="F:phosphoenolpyruvate-glycerone phosphotransferase activity"/>
    <property type="evidence" value="ECO:0007669"/>
    <property type="project" value="UniProtKB-EC"/>
</dbReference>
<feature type="domain" description="PTS EIIA type-4" evidence="9">
    <location>
        <begin position="1"/>
        <end position="131"/>
    </location>
</feature>
<dbReference type="InterPro" id="IPR004701">
    <property type="entry name" value="PTS_EIIA_man-typ"/>
</dbReference>
<dbReference type="InterPro" id="IPR036662">
    <property type="entry name" value="PTS_EIIA_man-typ_sf"/>
</dbReference>
<dbReference type="PANTHER" id="PTHR38594">
    <property type="entry name" value="PEP-DEPENDENT DIHYDROXYACETONE KINASE, PHOSPHORYL DONOR SUBUNIT DHAM"/>
    <property type="match status" value="1"/>
</dbReference>
<dbReference type="EC" id="2.7.1.121" evidence="4"/>
<dbReference type="Pfam" id="PF03610">
    <property type="entry name" value="EIIA-man"/>
    <property type="match status" value="1"/>
</dbReference>
<name>A0ABU3T3C1_9MICO</name>
<dbReference type="Pfam" id="PF00381">
    <property type="entry name" value="PTS-HPr"/>
    <property type="match status" value="1"/>
</dbReference>
<evidence type="ECO:0000256" key="8">
    <source>
        <dbReference type="SAM" id="MobiDB-lite"/>
    </source>
</evidence>
<dbReference type="PANTHER" id="PTHR38594:SF1">
    <property type="entry name" value="PEP-DEPENDENT DIHYDROXYACETONE KINASE, PHOSPHORYL DONOR SUBUNIT DHAM"/>
    <property type="match status" value="1"/>
</dbReference>
<feature type="domain" description="HPr" evidence="10">
    <location>
        <begin position="163"/>
        <end position="253"/>
    </location>
</feature>
<dbReference type="PRINTS" id="PR00107">
    <property type="entry name" value="PHOSPHOCPHPR"/>
</dbReference>
<gene>
    <name evidence="11" type="primary">dhaM</name>
    <name evidence="11" type="ORF">RWH45_01500</name>
</gene>
<keyword evidence="11" id="KW-0418">Kinase</keyword>
<comment type="function">
    <text evidence="2">Component of the dihydroxyacetone kinase complex, which is responsible for the phosphoenolpyruvate (PEP)-dependent phosphorylation of dihydroxyacetone. DhaM serves as the phosphoryl donor. Is phosphorylated by phosphoenolpyruvate in an EI- and HPr-dependent reaction, and a phosphorelay system on histidine residues finally leads to phosphoryl transfer to DhaL and dihydroxyacetone.</text>
</comment>
<evidence type="ECO:0000313" key="12">
    <source>
        <dbReference type="Proteomes" id="UP001263371"/>
    </source>
</evidence>
<dbReference type="InterPro" id="IPR035895">
    <property type="entry name" value="HPr-like_sf"/>
</dbReference>
<comment type="catalytic activity">
    <reaction evidence="1">
        <text>dihydroxyacetone + phosphoenolpyruvate = dihydroxyacetone phosphate + pyruvate</text>
        <dbReference type="Rhea" id="RHEA:18381"/>
        <dbReference type="ChEBI" id="CHEBI:15361"/>
        <dbReference type="ChEBI" id="CHEBI:16016"/>
        <dbReference type="ChEBI" id="CHEBI:57642"/>
        <dbReference type="ChEBI" id="CHEBI:58702"/>
        <dbReference type="EC" id="2.7.1.121"/>
    </reaction>
</comment>
<evidence type="ECO:0000256" key="6">
    <source>
        <dbReference type="ARBA" id="ARBA00022679"/>
    </source>
</evidence>
<protein>
    <recommendedName>
        <fullName evidence="5">Phosphocarrier protein HPr</fullName>
        <ecNumber evidence="4">2.7.1.121</ecNumber>
    </recommendedName>
</protein>
<dbReference type="PROSITE" id="PS51096">
    <property type="entry name" value="PTS_EIIA_TYPE_4"/>
    <property type="match status" value="1"/>
</dbReference>
<dbReference type="InterPro" id="IPR001020">
    <property type="entry name" value="PTS_HPr_His_P_site"/>
</dbReference>
<dbReference type="NCBIfam" id="TIGR01003">
    <property type="entry name" value="PTS_HPr_family"/>
    <property type="match status" value="1"/>
</dbReference>
<dbReference type="Proteomes" id="UP001263371">
    <property type="component" value="Unassembled WGS sequence"/>
</dbReference>
<dbReference type="SUPFAM" id="SSF53062">
    <property type="entry name" value="PTS system fructose IIA component-like"/>
    <property type="match status" value="1"/>
</dbReference>
<reference evidence="11 12" key="1">
    <citation type="submission" date="2023-09" db="EMBL/GenBank/DDBJ databases">
        <title>Microbacterium fusihabitans sp. nov., Microbacterium phycihabitans sp. nov., and Microbacterium cervinum sp. nov., isolated from dried seaweeds of beach.</title>
        <authorList>
            <person name="Lee S.D."/>
        </authorList>
    </citation>
    <scope>NUCLEOTIDE SEQUENCE [LARGE SCALE GENOMIC DNA]</scope>
    <source>
        <strain evidence="11 12">KSW4-17</strain>
    </source>
</reference>
<comment type="function">
    <text evidence="3">General (non sugar-specific) component of the phosphoenolpyruvate-dependent sugar phosphotransferase system (sugar PTS). This major carbohydrate active-transport system catalyzes the phosphorylation of incoming sugar substrates concomitantly with their translocation across the cell membrane. The phosphoryl group from phosphoenolpyruvate (PEP) is transferred to the phosphoryl carrier protein HPr by enzyme I. Phospho-HPr then transfers it to the PTS EIIA domain.</text>
</comment>
<keyword evidence="12" id="KW-1185">Reference proteome</keyword>
<accession>A0ABU3T3C1</accession>
<dbReference type="SUPFAM" id="SSF55594">
    <property type="entry name" value="HPr-like"/>
    <property type="match status" value="1"/>
</dbReference>
<dbReference type="InterPro" id="IPR000032">
    <property type="entry name" value="HPr-like"/>
</dbReference>
<evidence type="ECO:0000313" key="11">
    <source>
        <dbReference type="EMBL" id="MDU0365868.1"/>
    </source>
</evidence>
<dbReference type="CDD" id="cd00367">
    <property type="entry name" value="PTS-HPr_like"/>
    <property type="match status" value="1"/>
</dbReference>
<dbReference type="InterPro" id="IPR012844">
    <property type="entry name" value="DhaM_N"/>
</dbReference>
<evidence type="ECO:0000259" key="10">
    <source>
        <dbReference type="PROSITE" id="PS51350"/>
    </source>
</evidence>
<dbReference type="NCBIfam" id="TIGR02364">
    <property type="entry name" value="dha_pts"/>
    <property type="match status" value="1"/>
</dbReference>
<sequence>MIGIVAVSHSRALAEAAVELALQMGGTEPPVVRVAAGGPDGDLGTDAVAIAAAIDEADSSDGVLVLMDLGSALLSAETALEFVSAPDRVRLSPAPFVEGLVAAVVTAAGGAGLDAVAAEVRGAGDAKRRQLGDDDASASPPTPGSSAPSTDAGPVEDDASPDTASFEAQIVNPSGLHARPAATFVKAASRYDADVRIVDLDTGGDEVSGRSLLALMALGVRQGTRVRVSASGPQAQQALDELRALIDDGFGER</sequence>
<evidence type="ECO:0000256" key="2">
    <source>
        <dbReference type="ARBA" id="ARBA00002788"/>
    </source>
</evidence>
<dbReference type="InterPro" id="IPR039643">
    <property type="entry name" value="DhaM"/>
</dbReference>
<proteinExistence type="predicted"/>
<dbReference type="Gene3D" id="3.40.50.510">
    <property type="entry name" value="Phosphotransferase system, mannose-type IIA component"/>
    <property type="match status" value="1"/>
</dbReference>
<organism evidence="11 12">
    <name type="scientific">Microbacterium galbum</name>
    <dbReference type="NCBI Taxonomy" id="3075994"/>
    <lineage>
        <taxon>Bacteria</taxon>
        <taxon>Bacillati</taxon>
        <taxon>Actinomycetota</taxon>
        <taxon>Actinomycetes</taxon>
        <taxon>Micrococcales</taxon>
        <taxon>Microbacteriaceae</taxon>
        <taxon>Microbacterium</taxon>
    </lineage>
</organism>
<dbReference type="PROSITE" id="PS51350">
    <property type="entry name" value="PTS_HPR_DOM"/>
    <property type="match status" value="1"/>
</dbReference>
<evidence type="ECO:0000256" key="4">
    <source>
        <dbReference type="ARBA" id="ARBA00012095"/>
    </source>
</evidence>
<evidence type="ECO:0000256" key="5">
    <source>
        <dbReference type="ARBA" id="ARBA00020422"/>
    </source>
</evidence>
<dbReference type="EMBL" id="JAWDIS010000001">
    <property type="protein sequence ID" value="MDU0365868.1"/>
    <property type="molecule type" value="Genomic_DNA"/>
</dbReference>